<dbReference type="SMART" id="SM00692">
    <property type="entry name" value="DM3"/>
    <property type="match status" value="1"/>
</dbReference>
<comment type="caution">
    <text evidence="15">The sequence shown here is derived from an EMBL/GenBank/DDBJ whole genome shotgun (WGS) entry which is preliminary data.</text>
</comment>
<evidence type="ECO:0000256" key="9">
    <source>
        <dbReference type="ARBA" id="ARBA00023163"/>
    </source>
</evidence>
<keyword evidence="7 13" id="KW-0175">Coiled coil</keyword>
<keyword evidence="5" id="KW-0862">Zinc</keyword>
<reference evidence="15 16" key="1">
    <citation type="submission" date="2020-04" db="EMBL/GenBank/DDBJ databases">
        <authorList>
            <person name="Wallbank WR R."/>
            <person name="Pardo Diaz C."/>
            <person name="Kozak K."/>
            <person name="Martin S."/>
            <person name="Jiggins C."/>
            <person name="Moest M."/>
            <person name="Warren A I."/>
            <person name="Byers J.R.P. K."/>
            <person name="Montejo-Kovacevich G."/>
            <person name="Yen C E."/>
        </authorList>
    </citation>
    <scope>NUCLEOTIDE SEQUENCE [LARGE SCALE GENOMIC DNA]</scope>
</reference>
<comment type="similarity">
    <text evidence="2">Belongs to the THAP1 family.</text>
</comment>
<evidence type="ECO:0000256" key="3">
    <source>
        <dbReference type="ARBA" id="ARBA00022723"/>
    </source>
</evidence>
<evidence type="ECO:0000313" key="15">
    <source>
        <dbReference type="EMBL" id="CAB3255893.1"/>
    </source>
</evidence>
<protein>
    <recommendedName>
        <fullName evidence="14">THAP-type domain-containing protein</fullName>
    </recommendedName>
</protein>
<dbReference type="PANTHER" id="PTHR46600:SF1">
    <property type="entry name" value="THAP DOMAIN-CONTAINING PROTEIN 1"/>
    <property type="match status" value="1"/>
</dbReference>
<accession>A0A8S1B0R9</accession>
<dbReference type="SUPFAM" id="SSF57716">
    <property type="entry name" value="Glucocorticoid receptor-like (DNA-binding domain)"/>
    <property type="match status" value="1"/>
</dbReference>
<dbReference type="OrthoDB" id="10042249at2759"/>
<comment type="subcellular location">
    <subcellularLocation>
        <location evidence="1">Nucleus</location>
        <location evidence="1">Nucleoplasm</location>
    </subcellularLocation>
</comment>
<evidence type="ECO:0000256" key="4">
    <source>
        <dbReference type="ARBA" id="ARBA00022771"/>
    </source>
</evidence>
<evidence type="ECO:0000256" key="11">
    <source>
        <dbReference type="ARBA" id="ARBA00023306"/>
    </source>
</evidence>
<dbReference type="Gene3D" id="6.20.210.20">
    <property type="entry name" value="THAP domain"/>
    <property type="match status" value="1"/>
</dbReference>
<keyword evidence="3" id="KW-0479">Metal-binding</keyword>
<dbReference type="InterPro" id="IPR038441">
    <property type="entry name" value="THAP_Znf_sf"/>
</dbReference>
<name>A0A8S1B0R9_ARCPL</name>
<evidence type="ECO:0000256" key="5">
    <source>
        <dbReference type="ARBA" id="ARBA00022833"/>
    </source>
</evidence>
<evidence type="ECO:0000256" key="10">
    <source>
        <dbReference type="ARBA" id="ARBA00023242"/>
    </source>
</evidence>
<evidence type="ECO:0000256" key="7">
    <source>
        <dbReference type="ARBA" id="ARBA00023054"/>
    </source>
</evidence>
<dbReference type="EMBL" id="CADEBD010000443">
    <property type="protein sequence ID" value="CAB3255893.1"/>
    <property type="molecule type" value="Genomic_DNA"/>
</dbReference>
<evidence type="ECO:0000256" key="13">
    <source>
        <dbReference type="SAM" id="Coils"/>
    </source>
</evidence>
<evidence type="ECO:0000256" key="2">
    <source>
        <dbReference type="ARBA" id="ARBA00006177"/>
    </source>
</evidence>
<evidence type="ECO:0000256" key="6">
    <source>
        <dbReference type="ARBA" id="ARBA00023015"/>
    </source>
</evidence>
<proteinExistence type="inferred from homology"/>
<dbReference type="Proteomes" id="UP000494256">
    <property type="component" value="Unassembled WGS sequence"/>
</dbReference>
<feature type="domain" description="THAP-type" evidence="14">
    <location>
        <begin position="1"/>
        <end position="77"/>
    </location>
</feature>
<evidence type="ECO:0000259" key="14">
    <source>
        <dbReference type="PROSITE" id="PS50950"/>
    </source>
</evidence>
<keyword evidence="4 12" id="KW-0863">Zinc-finger</keyword>
<dbReference type="GO" id="GO:0043565">
    <property type="term" value="F:sequence-specific DNA binding"/>
    <property type="evidence" value="ECO:0007669"/>
    <property type="project" value="InterPro"/>
</dbReference>
<gene>
    <name evidence="15" type="ORF">APLA_LOCUS15469</name>
</gene>
<organism evidence="15 16">
    <name type="scientific">Arctia plantaginis</name>
    <name type="common">Wood tiger moth</name>
    <name type="synonym">Phalaena plantaginis</name>
    <dbReference type="NCBI Taxonomy" id="874455"/>
    <lineage>
        <taxon>Eukaryota</taxon>
        <taxon>Metazoa</taxon>
        <taxon>Ecdysozoa</taxon>
        <taxon>Arthropoda</taxon>
        <taxon>Hexapoda</taxon>
        <taxon>Insecta</taxon>
        <taxon>Pterygota</taxon>
        <taxon>Neoptera</taxon>
        <taxon>Endopterygota</taxon>
        <taxon>Lepidoptera</taxon>
        <taxon>Glossata</taxon>
        <taxon>Ditrysia</taxon>
        <taxon>Noctuoidea</taxon>
        <taxon>Erebidae</taxon>
        <taxon>Arctiinae</taxon>
        <taxon>Arctia</taxon>
    </lineage>
</organism>
<evidence type="ECO:0000256" key="12">
    <source>
        <dbReference type="PROSITE-ProRule" id="PRU00309"/>
    </source>
</evidence>
<evidence type="ECO:0000256" key="8">
    <source>
        <dbReference type="ARBA" id="ARBA00023125"/>
    </source>
</evidence>
<keyword evidence="6" id="KW-0805">Transcription regulation</keyword>
<dbReference type="GO" id="GO:0008270">
    <property type="term" value="F:zinc ion binding"/>
    <property type="evidence" value="ECO:0007669"/>
    <property type="project" value="UniProtKB-KW"/>
</dbReference>
<dbReference type="InterPro" id="IPR026516">
    <property type="entry name" value="THAP1/10"/>
</dbReference>
<keyword evidence="9" id="KW-0804">Transcription</keyword>
<keyword evidence="11" id="KW-0131">Cell cycle</keyword>
<dbReference type="PANTHER" id="PTHR46600">
    <property type="entry name" value="THAP DOMAIN-CONTAINING"/>
    <property type="match status" value="1"/>
</dbReference>
<evidence type="ECO:0000256" key="1">
    <source>
        <dbReference type="ARBA" id="ARBA00004642"/>
    </source>
</evidence>
<feature type="coiled-coil region" evidence="13">
    <location>
        <begin position="118"/>
        <end position="152"/>
    </location>
</feature>
<dbReference type="InterPro" id="IPR006612">
    <property type="entry name" value="THAP_Znf"/>
</dbReference>
<dbReference type="AlphaFoldDB" id="A0A8S1B0R9"/>
<keyword evidence="10" id="KW-0539">Nucleus</keyword>
<keyword evidence="8 12" id="KW-0238">DNA-binding</keyword>
<dbReference type="PROSITE" id="PS50950">
    <property type="entry name" value="ZF_THAP"/>
    <property type="match status" value="1"/>
</dbReference>
<evidence type="ECO:0000313" key="16">
    <source>
        <dbReference type="Proteomes" id="UP000494256"/>
    </source>
</evidence>
<dbReference type="SMART" id="SM00980">
    <property type="entry name" value="THAP"/>
    <property type="match status" value="1"/>
</dbReference>
<dbReference type="GO" id="GO:0005654">
    <property type="term" value="C:nucleoplasm"/>
    <property type="evidence" value="ECO:0007669"/>
    <property type="project" value="UniProtKB-SubCell"/>
</dbReference>
<dbReference type="Pfam" id="PF05485">
    <property type="entry name" value="THAP"/>
    <property type="match status" value="1"/>
</dbReference>
<sequence length="166" mass="19401">MSCKNSSGTCNSTNKGITFHRFPKDPDIKEKWMNITGRQDWFPTENSRICSVHFTEDDFDVTAKRRNLMKSSIPTLNIWKLCSENLTENQKSTSSHIDLHTPKKKRLLRIIETNKSVIISQRLKIKRLQCKLRRYKKRNLELTHMLKSLENTHLITGDQASSLENN</sequence>